<feature type="transmembrane region" description="Helical" evidence="10">
    <location>
        <begin position="50"/>
        <end position="70"/>
    </location>
</feature>
<evidence type="ECO:0000256" key="9">
    <source>
        <dbReference type="ARBA" id="ARBA00093617"/>
    </source>
</evidence>
<dbReference type="PANTHER" id="PTHR10050">
    <property type="entry name" value="DOLICHYL-PHOSPHATE-MANNOSE--PROTEIN MANNOSYLTRANSFERASE"/>
    <property type="match status" value="1"/>
</dbReference>
<keyword evidence="8 10" id="KW-0472">Membrane</keyword>
<evidence type="ECO:0000256" key="3">
    <source>
        <dbReference type="ARBA" id="ARBA00007222"/>
    </source>
</evidence>
<keyword evidence="4 10" id="KW-0328">Glycosyltransferase</keyword>
<comment type="similarity">
    <text evidence="3 10">Belongs to the glycosyltransferase 39 family.</text>
</comment>
<dbReference type="GO" id="GO:0004169">
    <property type="term" value="F:dolichyl-phosphate-mannose-protein mannosyltransferase activity"/>
    <property type="evidence" value="ECO:0007669"/>
    <property type="project" value="UniProtKB-UniRule"/>
</dbReference>
<feature type="domain" description="ArnT-like N-terminal" evidence="11">
    <location>
        <begin position="148"/>
        <end position="290"/>
    </location>
</feature>
<feature type="transmembrane region" description="Helical" evidence="10">
    <location>
        <begin position="268"/>
        <end position="287"/>
    </location>
</feature>
<evidence type="ECO:0000313" key="14">
    <source>
        <dbReference type="Proteomes" id="UP000308705"/>
    </source>
</evidence>
<dbReference type="OrthoDB" id="9776737at2"/>
<dbReference type="InterPro" id="IPR003342">
    <property type="entry name" value="ArnT-like_N"/>
</dbReference>
<dbReference type="EMBL" id="SZQA01000023">
    <property type="protein sequence ID" value="TKK86036.1"/>
    <property type="molecule type" value="Genomic_DNA"/>
</dbReference>
<comment type="subcellular location">
    <subcellularLocation>
        <location evidence="10">Cell membrane</location>
    </subcellularLocation>
    <subcellularLocation>
        <location evidence="1">Endomembrane system</location>
        <topology evidence="1">Multi-pass membrane protein</topology>
    </subcellularLocation>
</comment>
<feature type="transmembrane region" description="Helical" evidence="10">
    <location>
        <begin position="418"/>
        <end position="436"/>
    </location>
</feature>
<name>A0A4U3ME90_9ACTN</name>
<keyword evidence="7 10" id="KW-1133">Transmembrane helix</keyword>
<feature type="transmembrane region" description="Helical" evidence="10">
    <location>
        <begin position="443"/>
        <end position="462"/>
    </location>
</feature>
<dbReference type="PANTHER" id="PTHR10050:SF46">
    <property type="entry name" value="PROTEIN O-MANNOSYL-TRANSFERASE 2"/>
    <property type="match status" value="1"/>
</dbReference>
<dbReference type="Pfam" id="PF02366">
    <property type="entry name" value="PMT"/>
    <property type="match status" value="1"/>
</dbReference>
<feature type="transmembrane region" description="Helical" evidence="10">
    <location>
        <begin position="468"/>
        <end position="492"/>
    </location>
</feature>
<evidence type="ECO:0000256" key="2">
    <source>
        <dbReference type="ARBA" id="ARBA00004922"/>
    </source>
</evidence>
<protein>
    <recommendedName>
        <fullName evidence="9 10">Polyprenol-phosphate-mannose--protein mannosyltransferase</fullName>
        <ecNumber evidence="10">2.4.1.-</ecNumber>
    </recommendedName>
</protein>
<organism evidence="13 14">
    <name type="scientific">Herbidospora galbida</name>
    <dbReference type="NCBI Taxonomy" id="2575442"/>
    <lineage>
        <taxon>Bacteria</taxon>
        <taxon>Bacillati</taxon>
        <taxon>Actinomycetota</taxon>
        <taxon>Actinomycetes</taxon>
        <taxon>Streptosporangiales</taxon>
        <taxon>Streptosporangiaceae</taxon>
        <taxon>Herbidospora</taxon>
    </lineage>
</organism>
<keyword evidence="10" id="KW-1003">Cell membrane</keyword>
<proteinExistence type="inferred from homology"/>
<evidence type="ECO:0000259" key="11">
    <source>
        <dbReference type="Pfam" id="PF02366"/>
    </source>
</evidence>
<dbReference type="Pfam" id="PF16192">
    <property type="entry name" value="PMT_4TMC"/>
    <property type="match status" value="1"/>
</dbReference>
<reference evidence="13 14" key="1">
    <citation type="submission" date="2019-04" db="EMBL/GenBank/DDBJ databases">
        <title>Herbidospora sp. NEAU-GS14.nov., a novel actinomycete isolated from soil.</title>
        <authorList>
            <person name="Han L."/>
        </authorList>
    </citation>
    <scope>NUCLEOTIDE SEQUENCE [LARGE SCALE GENOMIC DNA]</scope>
    <source>
        <strain evidence="13 14">NEAU-GS14</strain>
    </source>
</reference>
<evidence type="ECO:0000256" key="6">
    <source>
        <dbReference type="ARBA" id="ARBA00022692"/>
    </source>
</evidence>
<dbReference type="InterPro" id="IPR032421">
    <property type="entry name" value="PMT_4TMC"/>
</dbReference>
<keyword evidence="14" id="KW-1185">Reference proteome</keyword>
<evidence type="ECO:0000256" key="7">
    <source>
        <dbReference type="ARBA" id="ARBA00022989"/>
    </source>
</evidence>
<evidence type="ECO:0000256" key="10">
    <source>
        <dbReference type="RuleBase" id="RU367007"/>
    </source>
</evidence>
<evidence type="ECO:0000313" key="13">
    <source>
        <dbReference type="EMBL" id="TKK86036.1"/>
    </source>
</evidence>
<dbReference type="EC" id="2.4.1.-" evidence="10"/>
<evidence type="ECO:0000256" key="4">
    <source>
        <dbReference type="ARBA" id="ARBA00022676"/>
    </source>
</evidence>
<evidence type="ECO:0000259" key="12">
    <source>
        <dbReference type="Pfam" id="PF16192"/>
    </source>
</evidence>
<dbReference type="GO" id="GO:0005886">
    <property type="term" value="C:plasma membrane"/>
    <property type="evidence" value="ECO:0007669"/>
    <property type="project" value="UniProtKB-SubCell"/>
</dbReference>
<dbReference type="UniPathway" id="UPA00378"/>
<evidence type="ECO:0000256" key="5">
    <source>
        <dbReference type="ARBA" id="ARBA00022679"/>
    </source>
</evidence>
<accession>A0A4U3ME90</accession>
<feature type="transmembrane region" description="Helical" evidence="10">
    <location>
        <begin position="152"/>
        <end position="170"/>
    </location>
</feature>
<dbReference type="Proteomes" id="UP000308705">
    <property type="component" value="Unassembled WGS sequence"/>
</dbReference>
<feature type="transmembrane region" description="Helical" evidence="10">
    <location>
        <begin position="204"/>
        <end position="223"/>
    </location>
</feature>
<dbReference type="InterPro" id="IPR027005">
    <property type="entry name" value="PMT-like"/>
</dbReference>
<keyword evidence="5 10" id="KW-0808">Transferase</keyword>
<evidence type="ECO:0000256" key="8">
    <source>
        <dbReference type="ARBA" id="ARBA00023136"/>
    </source>
</evidence>
<comment type="caution">
    <text evidence="13">The sequence shown here is derived from an EMBL/GenBank/DDBJ whole genome shotgun (WGS) entry which is preliminary data.</text>
</comment>
<feature type="transmembrane region" description="Helical" evidence="10">
    <location>
        <begin position="504"/>
        <end position="522"/>
    </location>
</feature>
<feature type="domain" description="Protein O-mannosyl-transferase C-terminal four TM" evidence="12">
    <location>
        <begin position="356"/>
        <end position="545"/>
    </location>
</feature>
<sequence>MRTFGALVTKVISGAILSFAVNRMRRVTTISPPLPVPARDRLVPPQPGSVLWGWLAPLIVTVFGGILRFVNLGRPHEVMFDETYYAKEALSLLRFGVETKSVEKPDPALLAGGDGVFRTCARVAECGDYVVHPPLGKWMIALGEWIWGINPFGWRFMAALVGTLSILILARTARRMTRSTLLGCLAGLLLAVDGMHMVMSRAALLDIFLSFWLVAAFACLVTDRDDMRARLAEWHARAIPGDFGPHLGRRPWRLLAGLALGAATATKWTGAFFVVGFLVLSLFWDAGARRSIGLRKPYRGSWKRDLPLGVAWMWVVPVVVYVVSYTGWFASERGWGRNWAQATDHGWVFFLFDSIRSLVSYQLQALSFHTGLAAGHSYASEPWQWPLQYRPVLLHYSSPQGCGADSCSSAIYAAGTPILWFAGLAAMVAMLSWYTATRDWRAGAVLLGYATGWIPWFYYAIADNRTMYQFYALPMVPFMILALTLVAGLALGRRGASPARRSRGAVAVGVFGLLVLANFAWLQPILTGDTLPYEGWRARLLYSSWVPPQ</sequence>
<keyword evidence="6 10" id="KW-0812">Transmembrane</keyword>
<comment type="function">
    <text evidence="10">Protein O-mannosyltransferase that catalyzes the transfer of a single mannose residue from a polyprenol phospho-mannosyl lipidic donor to the hydroxyl group of selected serine and threonine residues in acceptor proteins.</text>
</comment>
<feature type="transmembrane region" description="Helical" evidence="10">
    <location>
        <begin position="308"/>
        <end position="330"/>
    </location>
</feature>
<evidence type="ECO:0000256" key="1">
    <source>
        <dbReference type="ARBA" id="ARBA00004127"/>
    </source>
</evidence>
<dbReference type="GO" id="GO:0012505">
    <property type="term" value="C:endomembrane system"/>
    <property type="evidence" value="ECO:0007669"/>
    <property type="project" value="UniProtKB-SubCell"/>
</dbReference>
<gene>
    <name evidence="13" type="ORF">FDA94_22705</name>
</gene>
<dbReference type="AlphaFoldDB" id="A0A4U3ME90"/>
<comment type="pathway">
    <text evidence="2 10">Protein modification; protein glycosylation.</text>
</comment>